<dbReference type="InParanoid" id="D6RQQ3"/>
<dbReference type="HOGENOM" id="CLU_2979011_0_0_1"/>
<dbReference type="VEuPathDB" id="FungiDB:CC1G_15461"/>
<dbReference type="EMBL" id="AACS02000012">
    <property type="protein sequence ID" value="EFI26690.1"/>
    <property type="molecule type" value="Genomic_DNA"/>
</dbReference>
<dbReference type="Proteomes" id="UP000001861">
    <property type="component" value="Unassembled WGS sequence"/>
</dbReference>
<keyword evidence="3" id="KW-1185">Reference proteome</keyword>
<dbReference type="KEGG" id="cci:CC1G_15461"/>
<proteinExistence type="predicted"/>
<comment type="caution">
    <text evidence="2">The sequence shown here is derived from an EMBL/GenBank/DDBJ whole genome shotgun (WGS) entry which is preliminary data.</text>
</comment>
<dbReference type="AlphaFoldDB" id="D6RQQ3"/>
<reference evidence="2 3" key="1">
    <citation type="journal article" date="2010" name="Proc. Natl. Acad. Sci. U.S.A.">
        <title>Insights into evolution of multicellular fungi from the assembled chromosomes of the mushroom Coprinopsis cinerea (Coprinus cinereus).</title>
        <authorList>
            <person name="Stajich J.E."/>
            <person name="Wilke S.K."/>
            <person name="Ahren D."/>
            <person name="Au C.H."/>
            <person name="Birren B.W."/>
            <person name="Borodovsky M."/>
            <person name="Burns C."/>
            <person name="Canback B."/>
            <person name="Casselton L.A."/>
            <person name="Cheng C.K."/>
            <person name="Deng J."/>
            <person name="Dietrich F.S."/>
            <person name="Fargo D.C."/>
            <person name="Farman M.L."/>
            <person name="Gathman A.C."/>
            <person name="Goldberg J."/>
            <person name="Guigo R."/>
            <person name="Hoegger P.J."/>
            <person name="Hooker J.B."/>
            <person name="Huggins A."/>
            <person name="James T.Y."/>
            <person name="Kamada T."/>
            <person name="Kilaru S."/>
            <person name="Kodira C."/>
            <person name="Kues U."/>
            <person name="Kupfer D."/>
            <person name="Kwan H.S."/>
            <person name="Lomsadze A."/>
            <person name="Li W."/>
            <person name="Lilly W.W."/>
            <person name="Ma L.J."/>
            <person name="Mackey A.J."/>
            <person name="Manning G."/>
            <person name="Martin F."/>
            <person name="Muraguchi H."/>
            <person name="Natvig D.O."/>
            <person name="Palmerini H."/>
            <person name="Ramesh M.A."/>
            <person name="Rehmeyer C.J."/>
            <person name="Roe B.A."/>
            <person name="Shenoy N."/>
            <person name="Stanke M."/>
            <person name="Ter-Hovhannisyan V."/>
            <person name="Tunlid A."/>
            <person name="Velagapudi R."/>
            <person name="Vision T.J."/>
            <person name="Zeng Q."/>
            <person name="Zolan M.E."/>
            <person name="Pukkila P.J."/>
        </authorList>
    </citation>
    <scope>NUCLEOTIDE SEQUENCE [LARGE SCALE GENOMIC DNA]</scope>
    <source>
        <strain evidence="3">Okayama-7 / 130 / ATCC MYA-4618 / FGSC 9003</strain>
    </source>
</reference>
<evidence type="ECO:0000256" key="1">
    <source>
        <dbReference type="SAM" id="MobiDB-lite"/>
    </source>
</evidence>
<accession>D6RQQ3</accession>
<evidence type="ECO:0000313" key="3">
    <source>
        <dbReference type="Proteomes" id="UP000001861"/>
    </source>
</evidence>
<protein>
    <submittedName>
        <fullName evidence="2">Uncharacterized protein</fullName>
    </submittedName>
</protein>
<feature type="region of interest" description="Disordered" evidence="1">
    <location>
        <begin position="1"/>
        <end position="24"/>
    </location>
</feature>
<name>D6RQQ3_COPC7</name>
<gene>
    <name evidence="2" type="ORF">CC1G_15461</name>
</gene>
<organism evidence="2 3">
    <name type="scientific">Coprinopsis cinerea (strain Okayama-7 / 130 / ATCC MYA-4618 / FGSC 9003)</name>
    <name type="common">Inky cap fungus</name>
    <name type="synonym">Hormographiella aspergillata</name>
    <dbReference type="NCBI Taxonomy" id="240176"/>
    <lineage>
        <taxon>Eukaryota</taxon>
        <taxon>Fungi</taxon>
        <taxon>Dikarya</taxon>
        <taxon>Basidiomycota</taxon>
        <taxon>Agaricomycotina</taxon>
        <taxon>Agaricomycetes</taxon>
        <taxon>Agaricomycetidae</taxon>
        <taxon>Agaricales</taxon>
        <taxon>Agaricineae</taxon>
        <taxon>Psathyrellaceae</taxon>
        <taxon>Coprinopsis</taxon>
    </lineage>
</organism>
<sequence length="58" mass="6396">MQNIRMAGAERKTQKAGPRSGVPGSVYCTSLVPGRYTFEPRRVGNAAQICESRDARNR</sequence>
<evidence type="ECO:0000313" key="2">
    <source>
        <dbReference type="EMBL" id="EFI26690.1"/>
    </source>
</evidence>
<dbReference type="GeneID" id="9380046"/>
<dbReference type="RefSeq" id="XP_002910184.1">
    <property type="nucleotide sequence ID" value="XM_002910138.1"/>
</dbReference>